<accession>A0ABY4X5P1</accession>
<dbReference type="Proteomes" id="UP001056937">
    <property type="component" value="Chromosome 1"/>
</dbReference>
<dbReference type="RefSeq" id="WP_252166026.1">
    <property type="nucleotide sequence ID" value="NZ_CP084930.1"/>
</dbReference>
<proteinExistence type="predicted"/>
<evidence type="ECO:0000313" key="2">
    <source>
        <dbReference type="EMBL" id="USI72217.1"/>
    </source>
</evidence>
<keyword evidence="3" id="KW-1185">Reference proteome</keyword>
<gene>
    <name evidence="2" type="ORF">LHA26_13045</name>
</gene>
<name>A0ABY4X5P1_9SPHN</name>
<sequence>MFRAVLLAATLSFTALSGAQAAPCRDAKGKFTKCPPAAAAPAARCRDAKGRFAKCGAPGAKPSK</sequence>
<evidence type="ECO:0000313" key="3">
    <source>
        <dbReference type="Proteomes" id="UP001056937"/>
    </source>
</evidence>
<dbReference type="EMBL" id="CP084930">
    <property type="protein sequence ID" value="USI72217.1"/>
    <property type="molecule type" value="Genomic_DNA"/>
</dbReference>
<reference evidence="2" key="1">
    <citation type="journal article" date="2022" name="Toxins">
        <title>Genomic Analysis of Sphingopyxis sp. USTB-05 for Biodegrading Cyanobacterial Hepatotoxins.</title>
        <authorList>
            <person name="Liu C."/>
            <person name="Xu Q."/>
            <person name="Zhao Z."/>
            <person name="Zhang H."/>
            <person name="Liu X."/>
            <person name="Yin C."/>
            <person name="Liu Y."/>
            <person name="Yan H."/>
        </authorList>
    </citation>
    <scope>NUCLEOTIDE SEQUENCE</scope>
    <source>
        <strain evidence="2">NBD5</strain>
    </source>
</reference>
<evidence type="ECO:0000256" key="1">
    <source>
        <dbReference type="SAM" id="SignalP"/>
    </source>
</evidence>
<feature type="signal peptide" evidence="1">
    <location>
        <begin position="1"/>
        <end position="21"/>
    </location>
</feature>
<keyword evidence="1" id="KW-0732">Signal</keyword>
<protein>
    <submittedName>
        <fullName evidence="2">Uncharacterized protein</fullName>
    </submittedName>
</protein>
<feature type="chain" id="PRO_5045189200" evidence="1">
    <location>
        <begin position="22"/>
        <end position="64"/>
    </location>
</feature>
<organism evidence="2 3">
    <name type="scientific">Sphingomonas morindae</name>
    <dbReference type="NCBI Taxonomy" id="1541170"/>
    <lineage>
        <taxon>Bacteria</taxon>
        <taxon>Pseudomonadati</taxon>
        <taxon>Pseudomonadota</taxon>
        <taxon>Alphaproteobacteria</taxon>
        <taxon>Sphingomonadales</taxon>
        <taxon>Sphingomonadaceae</taxon>
        <taxon>Sphingomonas</taxon>
    </lineage>
</organism>